<sequence length="822" mass="94713">MVLKRFVLIGILLSGVICHSANAQLFGKKNKNSKTEEAPKKNKKSEYKSYKELVGNSSATDEGLFTTHRVDEKLYYEIPFKLLEKDMLLVSRIAKLPDDFGGGYINAGSKVNEQVVRWYKRDKNIDLKVISFQNESEEQSPIYKSVEANNFFPILYSTKIEGFNNDSSALLIEVSSLFTNEVDAINGMPDRLRKSYKVKRLDKNRSYIDEVKSFPQNIEVKHVMTYDADEPPGRDRSSTITMLMNQSMILLPEDMMQPRLADYRVGWFTVDKFNYNSEALKSDDYELIRRWRLVPKDIEAYKRGELVEPIKPIVYYLDPATPEKWRPFFKQGIEDWNQAFEKAGFKNAIIAKDPPSKEEDPEFSPEDVRYSVVRYVASTTRNAVGPSVTDPRTGEIIESDIIWYHNHLRSYRNRFMIEAGAQNPAARTLQTPEPEIGEMMRMVIAHEVSHALGLPHNMKASAAYPTDSLRSASFTQKYGLTPSIMDYARVNYVAQPEDKGVRYIRMMGPYDEYAINWGYRFIPEAKSKEDEKPVLDEWILEKAGNPWYEFGGGYDGVDPQSQRESLGRDQVKASRYGLMNLKKVVPNLVEWTSEEGKGYSELEEVYRELTYMWRGYVNHVITNIGGVYETRKTADQEGVIYDPVPKSVQKGAMEFVMENAFTTPVWLLNQGILRRIESAGAIERVQSIQSYHLRNLLDEERLLRLVENEQMDPKEAYTLLEMMNDLRNGLFSELYSAGKVDAYRKNLQRAFIDLASGYIENLDKEGRNAGKIRISEIIPVMRGELKKLRNDLNARKNRSGDTLTQYHWDDLIARIDKALKTD</sequence>
<evidence type="ECO:0000259" key="2">
    <source>
        <dbReference type="Pfam" id="PF16313"/>
    </source>
</evidence>
<evidence type="ECO:0000259" key="4">
    <source>
        <dbReference type="Pfam" id="PF17162"/>
    </source>
</evidence>
<dbReference type="InterPro" id="IPR032534">
    <property type="entry name" value="EcxA_zinc-bd"/>
</dbReference>
<feature type="domain" description="DUF5118" evidence="4">
    <location>
        <begin position="48"/>
        <end position="95"/>
    </location>
</feature>
<protein>
    <submittedName>
        <fullName evidence="5">Zinc-dependent metalloprotease</fullName>
    </submittedName>
</protein>
<keyword evidence="1" id="KW-0732">Signal</keyword>
<feature type="domain" description="DUF5117" evidence="3">
    <location>
        <begin position="108"/>
        <end position="296"/>
    </location>
</feature>
<dbReference type="InterPro" id="IPR033428">
    <property type="entry name" value="DUF5118"/>
</dbReference>
<proteinExistence type="predicted"/>
<dbReference type="InterPro" id="IPR024079">
    <property type="entry name" value="MetalloPept_cat_dom_sf"/>
</dbReference>
<dbReference type="EMBL" id="PYVU01000039">
    <property type="protein sequence ID" value="PTB96699.1"/>
    <property type="molecule type" value="Genomic_DNA"/>
</dbReference>
<comment type="caution">
    <text evidence="5">The sequence shown here is derived from an EMBL/GenBank/DDBJ whole genome shotgun (WGS) entry which is preliminary data.</text>
</comment>
<keyword evidence="5" id="KW-0645">Protease</keyword>
<reference evidence="5 6" key="1">
    <citation type="submission" date="2018-03" db="EMBL/GenBank/DDBJ databases">
        <title>Cross-interface Injection: A General Nanoliter Liquid Handling Method Applied to Single Cells Genome Amplification Automated Nanoliter Liquid Handling Applied to Single Cell Multiple Displacement Amplification.</title>
        <authorList>
            <person name="Yun J."/>
            <person name="Xu P."/>
            <person name="Xu J."/>
            <person name="Dai X."/>
            <person name="Wang Y."/>
            <person name="Zheng X."/>
            <person name="Cao C."/>
            <person name="Yi Q."/>
            <person name="Zhu Y."/>
            <person name="Wang L."/>
            <person name="Dong Z."/>
            <person name="Huang Y."/>
            <person name="Huang L."/>
            <person name="Du W."/>
        </authorList>
    </citation>
    <scope>NUCLEOTIDE SEQUENCE [LARGE SCALE GENOMIC DNA]</scope>
    <source>
        <strain evidence="5 6">Z-D1-2</strain>
    </source>
</reference>
<dbReference type="Pfam" id="PF16313">
    <property type="entry name" value="DUF4953"/>
    <property type="match status" value="1"/>
</dbReference>
<evidence type="ECO:0000256" key="1">
    <source>
        <dbReference type="SAM" id="SignalP"/>
    </source>
</evidence>
<dbReference type="InterPro" id="IPR033413">
    <property type="entry name" value="DUF5117"/>
</dbReference>
<feature type="signal peptide" evidence="1">
    <location>
        <begin position="1"/>
        <end position="23"/>
    </location>
</feature>
<dbReference type="Proteomes" id="UP000240608">
    <property type="component" value="Unassembled WGS sequence"/>
</dbReference>
<dbReference type="PANTHER" id="PTHR38478:SF1">
    <property type="entry name" value="ZINC DEPENDENT METALLOPROTEASE DOMAIN LIPOPROTEIN"/>
    <property type="match status" value="1"/>
</dbReference>
<feature type="domain" description="EcxA zinc-binding" evidence="2">
    <location>
        <begin position="430"/>
        <end position="736"/>
    </location>
</feature>
<dbReference type="SUPFAM" id="SSF55486">
    <property type="entry name" value="Metalloproteases ('zincins'), catalytic domain"/>
    <property type="match status" value="1"/>
</dbReference>
<dbReference type="PANTHER" id="PTHR38478">
    <property type="entry name" value="PEPTIDASE M1A AND M12B"/>
    <property type="match status" value="1"/>
</dbReference>
<name>A0A2T4DS99_9BACT</name>
<dbReference type="Pfam" id="PF17148">
    <property type="entry name" value="DUF5117"/>
    <property type="match status" value="1"/>
</dbReference>
<keyword evidence="5" id="KW-0482">Metalloprotease</keyword>
<dbReference type="CDD" id="cd04276">
    <property type="entry name" value="ZnMc_MMP_like_2"/>
    <property type="match status" value="1"/>
</dbReference>
<dbReference type="Pfam" id="PF17162">
    <property type="entry name" value="DUF5118"/>
    <property type="match status" value="1"/>
</dbReference>
<feature type="chain" id="PRO_5015729883" evidence="1">
    <location>
        <begin position="24"/>
        <end position="822"/>
    </location>
</feature>
<evidence type="ECO:0000313" key="6">
    <source>
        <dbReference type="Proteomes" id="UP000240608"/>
    </source>
</evidence>
<evidence type="ECO:0000259" key="3">
    <source>
        <dbReference type="Pfam" id="PF17148"/>
    </source>
</evidence>
<dbReference type="InterPro" id="IPR034032">
    <property type="entry name" value="Zn_MMP-like_bac"/>
</dbReference>
<dbReference type="Gene3D" id="3.40.390.10">
    <property type="entry name" value="Collagenase (Catalytic Domain)"/>
    <property type="match status" value="1"/>
</dbReference>
<dbReference type="GO" id="GO:0008237">
    <property type="term" value="F:metallopeptidase activity"/>
    <property type="evidence" value="ECO:0007669"/>
    <property type="project" value="UniProtKB-KW"/>
</dbReference>
<gene>
    <name evidence="5" type="ORF">C9994_06130</name>
</gene>
<dbReference type="AlphaFoldDB" id="A0A2T4DS99"/>
<evidence type="ECO:0000313" key="5">
    <source>
        <dbReference type="EMBL" id="PTB96699.1"/>
    </source>
</evidence>
<organism evidence="5 6">
    <name type="scientific">Marivirga lumbricoides</name>
    <dbReference type="NCBI Taxonomy" id="1046115"/>
    <lineage>
        <taxon>Bacteria</taxon>
        <taxon>Pseudomonadati</taxon>
        <taxon>Bacteroidota</taxon>
        <taxon>Cytophagia</taxon>
        <taxon>Cytophagales</taxon>
        <taxon>Marivirgaceae</taxon>
        <taxon>Marivirga</taxon>
    </lineage>
</organism>
<dbReference type="GO" id="GO:0006508">
    <property type="term" value="P:proteolysis"/>
    <property type="evidence" value="ECO:0007669"/>
    <property type="project" value="UniProtKB-KW"/>
</dbReference>
<accession>A0A2T4DS99</accession>
<keyword evidence="5" id="KW-0378">Hydrolase</keyword>